<comment type="caution">
    <text evidence="4">The sequence shown here is derived from an EMBL/GenBank/DDBJ whole genome shotgun (WGS) entry which is preliminary data.</text>
</comment>
<dbReference type="InterPro" id="IPR023065">
    <property type="entry name" value="Uncharacterised_ApaG"/>
</dbReference>
<dbReference type="Gene3D" id="2.60.40.1470">
    <property type="entry name" value="ApaG domain"/>
    <property type="match status" value="1"/>
</dbReference>
<dbReference type="EMBL" id="PJNW01000005">
    <property type="protein sequence ID" value="PKR89399.1"/>
    <property type="molecule type" value="Genomic_DNA"/>
</dbReference>
<accession>A0A1I4TDV4</accession>
<feature type="domain" description="ApaG" evidence="3">
    <location>
        <begin position="3"/>
        <end position="127"/>
    </location>
</feature>
<evidence type="ECO:0000313" key="5">
    <source>
        <dbReference type="Proteomes" id="UP000233491"/>
    </source>
</evidence>
<dbReference type="PROSITE" id="PS51087">
    <property type="entry name" value="APAG"/>
    <property type="match status" value="1"/>
</dbReference>
<name>A0A1I4TDV4_9HYPH</name>
<dbReference type="Proteomes" id="UP000233491">
    <property type="component" value="Unassembled WGS sequence"/>
</dbReference>
<dbReference type="PANTHER" id="PTHR14289:SF16">
    <property type="entry name" value="POLYMERASE DELTA-INTERACTING PROTEIN 2"/>
    <property type="match status" value="1"/>
</dbReference>
<dbReference type="AlphaFoldDB" id="A0A1I4TDV4"/>
<protein>
    <recommendedName>
        <fullName evidence="1 2">Protein ApaG</fullName>
    </recommendedName>
</protein>
<dbReference type="RefSeq" id="WP_101288710.1">
    <property type="nucleotide sequence ID" value="NZ_FOUQ01000005.1"/>
</dbReference>
<evidence type="ECO:0000259" key="3">
    <source>
        <dbReference type="PROSITE" id="PS51087"/>
    </source>
</evidence>
<evidence type="ECO:0000313" key="4">
    <source>
        <dbReference type="EMBL" id="PKR89399.1"/>
    </source>
</evidence>
<dbReference type="OrthoDB" id="9795226at2"/>
<organism evidence="4 5">
    <name type="scientific">Pleomorphomonas diazotrophica</name>
    <dbReference type="NCBI Taxonomy" id="1166257"/>
    <lineage>
        <taxon>Bacteria</taxon>
        <taxon>Pseudomonadati</taxon>
        <taxon>Pseudomonadota</taxon>
        <taxon>Alphaproteobacteria</taxon>
        <taxon>Hyphomicrobiales</taxon>
        <taxon>Pleomorphomonadaceae</taxon>
        <taxon>Pleomorphomonas</taxon>
    </lineage>
</organism>
<dbReference type="PANTHER" id="PTHR14289">
    <property type="entry name" value="F-BOX ONLY PROTEIN 3"/>
    <property type="match status" value="1"/>
</dbReference>
<dbReference type="InterPro" id="IPR036767">
    <property type="entry name" value="ApaG_sf"/>
</dbReference>
<proteinExistence type="inferred from homology"/>
<evidence type="ECO:0000256" key="2">
    <source>
        <dbReference type="HAMAP-Rule" id="MF_00791"/>
    </source>
</evidence>
<dbReference type="SUPFAM" id="SSF110069">
    <property type="entry name" value="ApaG-like"/>
    <property type="match status" value="1"/>
</dbReference>
<dbReference type="GO" id="GO:0070987">
    <property type="term" value="P:error-free translesion synthesis"/>
    <property type="evidence" value="ECO:0007669"/>
    <property type="project" value="TreeGrafter"/>
</dbReference>
<reference evidence="4 5" key="1">
    <citation type="submission" date="2017-12" db="EMBL/GenBank/DDBJ databases">
        <title>Anaerobic carbon monoxide metabolism by Pleomorphomonas carboxyditropha sp. nov., a new mesophilic hydrogenogenic carboxidotroph.</title>
        <authorList>
            <person name="Esquivel-Elizondo S."/>
            <person name="Krajmalnik-Brown R."/>
        </authorList>
    </citation>
    <scope>NUCLEOTIDE SEQUENCE [LARGE SCALE GENOMIC DNA]</scope>
    <source>
        <strain evidence="4 5">R5-392</strain>
    </source>
</reference>
<dbReference type="InterPro" id="IPR007474">
    <property type="entry name" value="ApaG_domain"/>
</dbReference>
<dbReference type="NCBIfam" id="NF003967">
    <property type="entry name" value="PRK05461.1"/>
    <property type="match status" value="1"/>
</dbReference>
<evidence type="ECO:0000256" key="1">
    <source>
        <dbReference type="ARBA" id="ARBA00017693"/>
    </source>
</evidence>
<sequence length="130" mass="14298">MFTAVSHEIVVSVEPSYLPEESDPDEHRYVWSYRVVIANHGRRAVQLMTRFWEITDANGIRRTVTGPGVVGQQPIIEPGEAFEYTSGCPLSTPSGIMSGSYRMVDDRGTALDVVIPAFSLDSPVAARTLN</sequence>
<dbReference type="HAMAP" id="MF_00791">
    <property type="entry name" value="ApaG"/>
    <property type="match status" value="1"/>
</dbReference>
<keyword evidence="5" id="KW-1185">Reference proteome</keyword>
<gene>
    <name evidence="2" type="primary">apaG</name>
    <name evidence="4" type="ORF">CXZ10_08405</name>
</gene>
<dbReference type="Pfam" id="PF04379">
    <property type="entry name" value="DUF525"/>
    <property type="match status" value="1"/>
</dbReference>